<evidence type="ECO:0000313" key="9">
    <source>
        <dbReference type="EMBL" id="KAA4665632.1"/>
    </source>
</evidence>
<reference evidence="18 19" key="5">
    <citation type="submission" date="2018-08" db="EMBL/GenBank/DDBJ databases">
        <title>A genome reference for cultivated species of the human gut microbiota.</title>
        <authorList>
            <person name="Zou Y."/>
            <person name="Xue W."/>
            <person name="Luo G."/>
        </authorList>
    </citation>
    <scope>NUCLEOTIDE SEQUENCE [LARGE SCALE GENOMIC DNA]</scope>
    <source>
        <strain evidence="14 20">AF04-46</strain>
        <strain evidence="13 18">AF20-9LB</strain>
        <strain evidence="15 19">AM17-48</strain>
    </source>
</reference>
<evidence type="ECO:0000313" key="10">
    <source>
        <dbReference type="EMBL" id="MDC2411015.1"/>
    </source>
</evidence>
<organism evidence="11 29">
    <name type="scientific">Bacteroides ovatus</name>
    <dbReference type="NCBI Taxonomy" id="28116"/>
    <lineage>
        <taxon>Bacteria</taxon>
        <taxon>Pseudomonadati</taxon>
        <taxon>Bacteroidota</taxon>
        <taxon>Bacteroidia</taxon>
        <taxon>Bacteroidales</taxon>
        <taxon>Bacteroidaceae</taxon>
        <taxon>Bacteroides</taxon>
    </lineage>
</organism>
<evidence type="ECO:0000256" key="1">
    <source>
        <dbReference type="SAM" id="SignalP"/>
    </source>
</evidence>
<dbReference type="AlphaFoldDB" id="A0A139L0H4"/>
<evidence type="ECO:0000313" key="13">
    <source>
        <dbReference type="EMBL" id="RGS80404.1"/>
    </source>
</evidence>
<feature type="signal peptide" evidence="1">
    <location>
        <begin position="1"/>
        <end position="19"/>
    </location>
</feature>
<dbReference type="Proteomes" id="UP000460135">
    <property type="component" value="Unassembled WGS sequence"/>
</dbReference>
<reference evidence="12" key="7">
    <citation type="submission" date="2019-07" db="EMBL/GenBank/DDBJ databases">
        <authorList>
            <person name="Ross B.D."/>
            <person name="Verster A.J."/>
            <person name="Radey M.C."/>
            <person name="Schmidtke D.T."/>
            <person name="Pope C.E."/>
            <person name="Hoffman L.R."/>
            <person name="Hajjar A."/>
            <person name="Peterson S.B."/>
            <person name="Borenstein E."/>
            <person name="Mougous J.D."/>
        </authorList>
    </citation>
    <scope>NUCLEOTIDE SEQUENCE</scope>
    <source>
        <strain evidence="12">3725 D1 iv</strain>
    </source>
</reference>
<reference evidence="17" key="1">
    <citation type="submission" date="2016-10" db="EMBL/GenBank/DDBJ databases">
        <authorList>
            <person name="Varghese N."/>
            <person name="Submissions S."/>
        </authorList>
    </citation>
    <scope>NUCLEOTIDE SEQUENCE [LARGE SCALE GENOMIC DNA]</scope>
    <source>
        <strain evidence="17">NLAE-zl-C57</strain>
    </source>
</reference>
<dbReference type="InterPro" id="IPR029058">
    <property type="entry name" value="AB_hydrolase_fold"/>
</dbReference>
<dbReference type="GO" id="GO:0016787">
    <property type="term" value="F:hydrolase activity"/>
    <property type="evidence" value="ECO:0007669"/>
    <property type="project" value="UniProtKB-KW"/>
</dbReference>
<keyword evidence="11" id="KW-0378">Hydrolase</keyword>
<evidence type="ECO:0000313" key="12">
    <source>
        <dbReference type="EMBL" id="QDM09687.1"/>
    </source>
</evidence>
<evidence type="ECO:0000313" key="23">
    <source>
        <dbReference type="Proteomes" id="UP000365824"/>
    </source>
</evidence>
<keyword evidence="27" id="KW-1185">Reference proteome</keyword>
<name>A0A139L0H4_BACOV</name>
<dbReference type="EMBL" id="VWFO01000005">
    <property type="protein sequence ID" value="KAA4665632.1"/>
    <property type="molecule type" value="Genomic_DNA"/>
</dbReference>
<evidence type="ECO:0000313" key="22">
    <source>
        <dbReference type="Proteomes" id="UP000323717"/>
    </source>
</evidence>
<dbReference type="EMBL" id="JAQNWR010000025">
    <property type="protein sequence ID" value="MDC2411015.1"/>
    <property type="molecule type" value="Genomic_DNA"/>
</dbReference>
<dbReference type="Gene3D" id="3.40.50.1820">
    <property type="entry name" value="alpha/beta hydrolase"/>
    <property type="match status" value="1"/>
</dbReference>
<dbReference type="Proteomes" id="UP000473905">
    <property type="component" value="Unassembled WGS sequence"/>
</dbReference>
<dbReference type="Proteomes" id="UP000266492">
    <property type="component" value="Unassembled WGS sequence"/>
</dbReference>
<dbReference type="EMBL" id="JAQQPO010000009">
    <property type="protein sequence ID" value="MDC7958467.1"/>
    <property type="molecule type" value="Genomic_DNA"/>
</dbReference>
<evidence type="ECO:0000313" key="21">
    <source>
        <dbReference type="Proteomes" id="UP000318823"/>
    </source>
</evidence>
<dbReference type="STRING" id="28116.Bovatus_02368"/>
<dbReference type="Pfam" id="PF20434">
    <property type="entry name" value="BD-FAE"/>
    <property type="match status" value="1"/>
</dbReference>
<sequence length="244" mass="28329">MKKLIIVFVLLLSALSCFSQIEFSTCLFDASRNRVIPLAVYQPHKVNSKTKVIIFSHGYDGNKNNKSNQTYAYLTRFLSQKGFYVISIQHELADDPLLAMEGNFMETRMPNWERGVANILFTIQEFKKLKPQLNWNDFILIGHSNGGDMTMLFATRYPQLINKAISMDHRRMIMPRTRNPRLYTLRGCDYDADSGVLPTEKEQEQFRMKVVKLDGITHSNMGENGTEEQHNLINQYIYGFLTRR</sequence>
<dbReference type="Proteomes" id="UP000424805">
    <property type="component" value="Unassembled WGS sequence"/>
</dbReference>
<dbReference type="Proteomes" id="UP000283329">
    <property type="component" value="Unassembled WGS sequence"/>
</dbReference>
<evidence type="ECO:0000313" key="27">
    <source>
        <dbReference type="Proteomes" id="UP000473905"/>
    </source>
</evidence>
<reference evidence="16" key="2">
    <citation type="submission" date="2016-10" db="EMBL/GenBank/DDBJ databases">
        <authorList>
            <person name="de Groot N.N."/>
        </authorList>
    </citation>
    <scope>NUCLEOTIDE SEQUENCE [LARGE SCALE GENOMIC DNA]</scope>
    <source>
        <strain evidence="16">NLAE-zl-C57</strain>
    </source>
</reference>
<evidence type="ECO:0000313" key="18">
    <source>
        <dbReference type="Proteomes" id="UP000266492"/>
    </source>
</evidence>
<dbReference type="KEGG" id="boa:Bovatus_02368"/>
<keyword evidence="1" id="KW-0732">Signal</keyword>
<reference evidence="22 23" key="6">
    <citation type="journal article" date="2019" name="Nat. Med.">
        <title>A library of human gut bacterial isolates paired with longitudinal multiomics data enables mechanistic microbiome research.</title>
        <authorList>
            <person name="Poyet M."/>
            <person name="Groussin M."/>
            <person name="Gibbons S.M."/>
            <person name="Avila-Pacheco J."/>
            <person name="Jiang X."/>
            <person name="Kearney S.M."/>
            <person name="Perrotta A.R."/>
            <person name="Berdy B."/>
            <person name="Zhao S."/>
            <person name="Lieberman T.D."/>
            <person name="Swanson P.K."/>
            <person name="Smith M."/>
            <person name="Roesemann S."/>
            <person name="Alexander J.E."/>
            <person name="Rich S.A."/>
            <person name="Livny J."/>
            <person name="Vlamakis H."/>
            <person name="Clish C."/>
            <person name="Bullock K."/>
            <person name="Deik A."/>
            <person name="Scott J."/>
            <person name="Pierce K.A."/>
            <person name="Xavier R.J."/>
            <person name="Alm E.J."/>
        </authorList>
    </citation>
    <scope>NUCLEOTIDE SEQUENCE [LARGE SCALE GENOMIC DNA]</scope>
    <source>
        <strain evidence="6 27">BIOML-A134</strain>
        <strain evidence="9 25">BIOML-A14</strain>
        <strain evidence="8 24">BIOML-A15</strain>
        <strain evidence="4 23">BIOML-A160</strain>
        <strain evidence="5 22">BIOML-A163</strain>
        <strain evidence="3 26">BIOML-A183</strain>
        <strain evidence="7 28">BIOML-A41</strain>
    </source>
</reference>
<reference evidence="12" key="4">
    <citation type="journal article" date="2018" name="Nature">
        <title>Human gut bacteria contain acquired interbacterial defence systems.</title>
        <authorList>
            <person name="Ross B.D."/>
            <person name="Verster A.J."/>
            <person name="Radey M.C."/>
            <person name="Schmidtke D.T."/>
            <person name="Pope C.E."/>
            <person name="Hoffman L.R."/>
            <person name="Hajjar A."/>
            <person name="Peterson S.B."/>
            <person name="Borenstein E."/>
            <person name="Mougous J."/>
        </authorList>
    </citation>
    <scope>NUCLEOTIDE SEQUENCE</scope>
    <source>
        <strain evidence="12">3725 D1 iv</strain>
    </source>
</reference>
<protein>
    <submittedName>
        <fullName evidence="11">Alpha/beta hydrolase</fullName>
    </submittedName>
</protein>
<evidence type="ECO:0000313" key="6">
    <source>
        <dbReference type="EMBL" id="KAA4100449.1"/>
    </source>
</evidence>
<dbReference type="EMBL" id="QRVZ01000024">
    <property type="protein sequence ID" value="RGS80404.1"/>
    <property type="molecule type" value="Genomic_DNA"/>
</dbReference>
<dbReference type="EMBL" id="FNDO01000048">
    <property type="protein sequence ID" value="SDI48297.1"/>
    <property type="molecule type" value="Genomic_DNA"/>
</dbReference>
<evidence type="ECO:0000259" key="2">
    <source>
        <dbReference type="Pfam" id="PF20434"/>
    </source>
</evidence>
<dbReference type="EMBL" id="VWFP01000006">
    <property type="protein sequence ID" value="KAA4628244.1"/>
    <property type="molecule type" value="Genomic_DNA"/>
</dbReference>
<dbReference type="Proteomes" id="UP000286031">
    <property type="component" value="Unassembled WGS sequence"/>
</dbReference>
<evidence type="ECO:0000313" key="24">
    <source>
        <dbReference type="Proteomes" id="UP000424805"/>
    </source>
</evidence>
<dbReference type="EMBL" id="VWLB01000054">
    <property type="protein sequence ID" value="KAA3923463.1"/>
    <property type="molecule type" value="Genomic_DNA"/>
</dbReference>
<evidence type="ECO:0000313" key="16">
    <source>
        <dbReference type="EMBL" id="SDI48297.1"/>
    </source>
</evidence>
<evidence type="ECO:0000313" key="19">
    <source>
        <dbReference type="Proteomes" id="UP000283329"/>
    </source>
</evidence>
<evidence type="ECO:0000313" key="14">
    <source>
        <dbReference type="EMBL" id="RGX06608.1"/>
    </source>
</evidence>
<evidence type="ECO:0000313" key="20">
    <source>
        <dbReference type="Proteomes" id="UP000286031"/>
    </source>
</evidence>
<dbReference type="Proteomes" id="UP000318823">
    <property type="component" value="Chromosome"/>
</dbReference>
<evidence type="ECO:0000313" key="3">
    <source>
        <dbReference type="EMBL" id="KAA3806471.1"/>
    </source>
</evidence>
<reference evidence="11" key="8">
    <citation type="submission" date="2022-10" db="EMBL/GenBank/DDBJ databases">
        <title>Human gut microbiome strain richness.</title>
        <authorList>
            <person name="Chen-Liaw A."/>
        </authorList>
    </citation>
    <scope>NUCLEOTIDE SEQUENCE</scope>
    <source>
        <strain evidence="10">F7_m1001271B151109d0_201107</strain>
        <strain evidence="11">RTP21484st1_H8_RTP21484_190118</strain>
    </source>
</reference>
<dbReference type="EMBL" id="VWKB01000011">
    <property type="protein sequence ID" value="KAA4100449.1"/>
    <property type="molecule type" value="Genomic_DNA"/>
</dbReference>
<reference evidence="21" key="3">
    <citation type="journal article" date="2018" name="J. Anim. Genet.">
        <title>Acquired interbacterial defense systems protect against interspecies antagonism in the human gut microbiome.</title>
        <authorList>
            <person name="Ross B.D."/>
            <person name="Verster A.J."/>
            <person name="Radey M.C."/>
            <person name="Schmidtke D.T."/>
            <person name="Pope C.E."/>
            <person name="Hoffman L.R."/>
            <person name="Hajjar A."/>
            <person name="Peterson S.B."/>
            <person name="Borenstein E."/>
            <person name="Mougous J."/>
        </authorList>
    </citation>
    <scope>NUCLEOTIDE SEQUENCE [LARGE SCALE GENOMIC DNA]</scope>
    <source>
        <strain evidence="21">3725 D1 iv</strain>
    </source>
</reference>
<dbReference type="RefSeq" id="WP_004299138.1">
    <property type="nucleotide sequence ID" value="NZ_BAABYJ010000002.1"/>
</dbReference>
<dbReference type="Proteomes" id="UP001214017">
    <property type="component" value="Unassembled WGS sequence"/>
</dbReference>
<dbReference type="Proteomes" id="UP000323717">
    <property type="component" value="Unassembled WGS sequence"/>
</dbReference>
<dbReference type="PROSITE" id="PS51257">
    <property type="entry name" value="PROKAR_LIPOPROTEIN"/>
    <property type="match status" value="1"/>
</dbReference>
<dbReference type="Proteomes" id="UP000365824">
    <property type="component" value="Unassembled WGS sequence"/>
</dbReference>
<evidence type="ECO:0000313" key="29">
    <source>
        <dbReference type="Proteomes" id="UP001215078"/>
    </source>
</evidence>
<dbReference type="GeneID" id="29454420"/>
<dbReference type="EMBL" id="VWLE01000017">
    <property type="protein sequence ID" value="KAA3954312.1"/>
    <property type="molecule type" value="Genomic_DNA"/>
</dbReference>
<evidence type="ECO:0000313" key="17">
    <source>
        <dbReference type="Proteomes" id="UP000181870"/>
    </source>
</evidence>
<accession>A0A139L0H4</accession>
<dbReference type="EMBL" id="QSBI01000036">
    <property type="protein sequence ID" value="RGX06608.1"/>
    <property type="molecule type" value="Genomic_DNA"/>
</dbReference>
<evidence type="ECO:0000313" key="11">
    <source>
        <dbReference type="EMBL" id="MDC7958467.1"/>
    </source>
</evidence>
<dbReference type="SUPFAM" id="SSF53474">
    <property type="entry name" value="alpha/beta-Hydrolases"/>
    <property type="match status" value="1"/>
</dbReference>
<dbReference type="Proteomes" id="UP000435985">
    <property type="component" value="Unassembled WGS sequence"/>
</dbReference>
<evidence type="ECO:0000313" key="8">
    <source>
        <dbReference type="EMBL" id="KAA4628244.1"/>
    </source>
</evidence>
<gene>
    <name evidence="15" type="ORF">DW206_16665</name>
    <name evidence="14" type="ORF">DWV35_21770</name>
    <name evidence="13" type="ORF">DWX70_21860</name>
    <name evidence="12" type="ORF">DYI28_13680</name>
    <name evidence="7" type="ORF">F3B85_08405</name>
    <name evidence="8" type="ORF">F3B90_07155</name>
    <name evidence="9" type="ORF">F3B98_05125</name>
    <name evidence="6" type="ORF">F3D66_09475</name>
    <name evidence="5" type="ORF">F3D71_02735</name>
    <name evidence="4" type="ORF">F3F25_24310</name>
    <name evidence="3" type="ORF">F3F51_08240</name>
    <name evidence="10" type="ORF">PO240_24395</name>
    <name evidence="11" type="ORF">PQ628_09610</name>
    <name evidence="16" type="ORF">SAMN05192582_104837</name>
</gene>
<dbReference type="EMBL" id="CP041395">
    <property type="protein sequence ID" value="QDM09687.1"/>
    <property type="molecule type" value="Genomic_DNA"/>
</dbReference>
<proteinExistence type="predicted"/>
<feature type="chain" id="PRO_5014531233" evidence="1">
    <location>
        <begin position="20"/>
        <end position="244"/>
    </location>
</feature>
<evidence type="ECO:0000313" key="25">
    <source>
        <dbReference type="Proteomes" id="UP000435985"/>
    </source>
</evidence>
<evidence type="ECO:0000313" key="28">
    <source>
        <dbReference type="Proteomes" id="UP000478493"/>
    </source>
</evidence>
<feature type="domain" description="BD-FAE-like" evidence="2">
    <location>
        <begin position="38"/>
        <end position="158"/>
    </location>
</feature>
<dbReference type="Proteomes" id="UP000478493">
    <property type="component" value="Unassembled WGS sequence"/>
</dbReference>
<dbReference type="InterPro" id="IPR049492">
    <property type="entry name" value="BD-FAE-like_dom"/>
</dbReference>
<evidence type="ECO:0000313" key="4">
    <source>
        <dbReference type="EMBL" id="KAA3923463.1"/>
    </source>
</evidence>
<evidence type="ECO:0000313" key="26">
    <source>
        <dbReference type="Proteomes" id="UP000460135"/>
    </source>
</evidence>
<dbReference type="EMBL" id="QRJR01000016">
    <property type="protein sequence ID" value="RHH43619.1"/>
    <property type="molecule type" value="Genomic_DNA"/>
</dbReference>
<dbReference type="Proteomes" id="UP001215078">
    <property type="component" value="Unassembled WGS sequence"/>
</dbReference>
<dbReference type="EMBL" id="VWGP01000005">
    <property type="protein sequence ID" value="KAA4538255.1"/>
    <property type="molecule type" value="Genomic_DNA"/>
</dbReference>
<evidence type="ECO:0000313" key="15">
    <source>
        <dbReference type="EMBL" id="RHH43619.1"/>
    </source>
</evidence>
<evidence type="ECO:0000313" key="5">
    <source>
        <dbReference type="EMBL" id="KAA3954312.1"/>
    </source>
</evidence>
<dbReference type="EMBL" id="VWLX01000005">
    <property type="protein sequence ID" value="KAA3806471.1"/>
    <property type="molecule type" value="Genomic_DNA"/>
</dbReference>
<dbReference type="PATRIC" id="fig|28116.10.peg.3372"/>
<dbReference type="Proteomes" id="UP000181870">
    <property type="component" value="Unassembled WGS sequence"/>
</dbReference>
<evidence type="ECO:0000313" key="7">
    <source>
        <dbReference type="EMBL" id="KAA4538255.1"/>
    </source>
</evidence>